<gene>
    <name evidence="1" type="ORF">Csa_6G002350</name>
</gene>
<keyword evidence="2" id="KW-1185">Reference proteome</keyword>
<dbReference type="AlphaFoldDB" id="A0A0A0KCY3"/>
<reference evidence="1 2" key="4">
    <citation type="journal article" date="2011" name="BMC Genomics">
        <title>RNA-Seq improves annotation of protein-coding genes in the cucumber genome.</title>
        <authorList>
            <person name="Li Z."/>
            <person name="Zhang Z."/>
            <person name="Yan P."/>
            <person name="Huang S."/>
            <person name="Fei Z."/>
            <person name="Lin K."/>
        </authorList>
    </citation>
    <scope>NUCLEOTIDE SEQUENCE [LARGE SCALE GENOMIC DNA]</scope>
    <source>
        <strain evidence="2">cv. 9930</strain>
    </source>
</reference>
<proteinExistence type="predicted"/>
<evidence type="ECO:0000313" key="2">
    <source>
        <dbReference type="Proteomes" id="UP000029981"/>
    </source>
</evidence>
<dbReference type="EMBL" id="CM002927">
    <property type="protein sequence ID" value="KGN45641.1"/>
    <property type="molecule type" value="Genomic_DNA"/>
</dbReference>
<accession>A0A0A0KCY3</accession>
<reference evidence="1 2" key="3">
    <citation type="journal article" date="2010" name="BMC Genomics">
        <title>Transcriptome sequencing and comparative analysis of cucumber flowers with different sex types.</title>
        <authorList>
            <person name="Guo S."/>
            <person name="Zheng Y."/>
            <person name="Joung J.G."/>
            <person name="Liu S."/>
            <person name="Zhang Z."/>
            <person name="Crasta O.R."/>
            <person name="Sobral B.W."/>
            <person name="Xu Y."/>
            <person name="Huang S."/>
            <person name="Fei Z."/>
        </authorList>
    </citation>
    <scope>NUCLEOTIDE SEQUENCE [LARGE SCALE GENOMIC DNA]</scope>
    <source>
        <strain evidence="2">cv. 9930</strain>
    </source>
</reference>
<reference evidence="1 2" key="2">
    <citation type="journal article" date="2009" name="PLoS ONE">
        <title>An integrated genetic and cytogenetic map of the cucumber genome.</title>
        <authorList>
            <person name="Ren Y."/>
            <person name="Zhang Z."/>
            <person name="Liu J."/>
            <person name="Staub J.E."/>
            <person name="Han Y."/>
            <person name="Cheng Z."/>
            <person name="Li X."/>
            <person name="Lu J."/>
            <person name="Miao H."/>
            <person name="Kang H."/>
            <person name="Xie B."/>
            <person name="Gu X."/>
            <person name="Wang X."/>
            <person name="Du Y."/>
            <person name="Jin W."/>
            <person name="Huang S."/>
        </authorList>
    </citation>
    <scope>NUCLEOTIDE SEQUENCE [LARGE SCALE GENOMIC DNA]</scope>
    <source>
        <strain evidence="2">cv. 9930</strain>
    </source>
</reference>
<dbReference type="Gramene" id="KGN45641">
    <property type="protein sequence ID" value="KGN45641"/>
    <property type="gene ID" value="Csa_6G002350"/>
</dbReference>
<evidence type="ECO:0000313" key="1">
    <source>
        <dbReference type="EMBL" id="KGN45641.1"/>
    </source>
</evidence>
<reference evidence="1 2" key="1">
    <citation type="journal article" date="2009" name="Nat. Genet.">
        <title>The genome of the cucumber, Cucumis sativus L.</title>
        <authorList>
            <person name="Huang S."/>
            <person name="Li R."/>
            <person name="Zhang Z."/>
            <person name="Li L."/>
            <person name="Gu X."/>
            <person name="Fan W."/>
            <person name="Lucas W.J."/>
            <person name="Wang X."/>
            <person name="Xie B."/>
            <person name="Ni P."/>
            <person name="Ren Y."/>
            <person name="Zhu H."/>
            <person name="Li J."/>
            <person name="Lin K."/>
            <person name="Jin W."/>
            <person name="Fei Z."/>
            <person name="Li G."/>
            <person name="Staub J."/>
            <person name="Kilian A."/>
            <person name="van der Vossen E.A."/>
            <person name="Wu Y."/>
            <person name="Guo J."/>
            <person name="He J."/>
            <person name="Jia Z."/>
            <person name="Ren Y."/>
            <person name="Tian G."/>
            <person name="Lu Y."/>
            <person name="Ruan J."/>
            <person name="Qian W."/>
            <person name="Wang M."/>
            <person name="Huang Q."/>
            <person name="Li B."/>
            <person name="Xuan Z."/>
            <person name="Cao J."/>
            <person name="Asan"/>
            <person name="Wu Z."/>
            <person name="Zhang J."/>
            <person name="Cai Q."/>
            <person name="Bai Y."/>
            <person name="Zhao B."/>
            <person name="Han Y."/>
            <person name="Li Y."/>
            <person name="Li X."/>
            <person name="Wang S."/>
            <person name="Shi Q."/>
            <person name="Liu S."/>
            <person name="Cho W.K."/>
            <person name="Kim J.Y."/>
            <person name="Xu Y."/>
            <person name="Heller-Uszynska K."/>
            <person name="Miao H."/>
            <person name="Cheng Z."/>
            <person name="Zhang S."/>
            <person name="Wu J."/>
            <person name="Yang Y."/>
            <person name="Kang H."/>
            <person name="Li M."/>
            <person name="Liang H."/>
            <person name="Ren X."/>
            <person name="Shi Z."/>
            <person name="Wen M."/>
            <person name="Jian M."/>
            <person name="Yang H."/>
            <person name="Zhang G."/>
            <person name="Yang Z."/>
            <person name="Chen R."/>
            <person name="Liu S."/>
            <person name="Li J."/>
            <person name="Ma L."/>
            <person name="Liu H."/>
            <person name="Zhou Y."/>
            <person name="Zhao J."/>
            <person name="Fang X."/>
            <person name="Li G."/>
            <person name="Fang L."/>
            <person name="Li Y."/>
            <person name="Liu D."/>
            <person name="Zheng H."/>
            <person name="Zhang Y."/>
            <person name="Qin N."/>
            <person name="Li Z."/>
            <person name="Yang G."/>
            <person name="Yang S."/>
            <person name="Bolund L."/>
            <person name="Kristiansen K."/>
            <person name="Zheng H."/>
            <person name="Li S."/>
            <person name="Zhang X."/>
            <person name="Yang H."/>
            <person name="Wang J."/>
            <person name="Sun R."/>
            <person name="Zhang B."/>
            <person name="Jiang S."/>
            <person name="Wang J."/>
            <person name="Du Y."/>
            <person name="Li S."/>
        </authorList>
    </citation>
    <scope>NUCLEOTIDE SEQUENCE [LARGE SCALE GENOMIC DNA]</scope>
    <source>
        <strain evidence="2">cv. 9930</strain>
    </source>
</reference>
<dbReference type="Proteomes" id="UP000029981">
    <property type="component" value="Chromosome 6"/>
</dbReference>
<sequence length="171" mass="19987">MILFLHHQQPLNQIFLQFRNPRVVDDQDVLFHGFPLSPSREEDVGEIDYGIFFSIDSLVLRFIATELDDYDALVTLTNSEVKFSVNDKEISLYKEVDECIIGGVADEEESRFFVYLNPKILFRDLANKSERIWMFKSPNSYSIIVAPIGLYAQFCVYFPQLEEKSKRQRIC</sequence>
<organism evidence="1 2">
    <name type="scientific">Cucumis sativus</name>
    <name type="common">Cucumber</name>
    <dbReference type="NCBI Taxonomy" id="3659"/>
    <lineage>
        <taxon>Eukaryota</taxon>
        <taxon>Viridiplantae</taxon>
        <taxon>Streptophyta</taxon>
        <taxon>Embryophyta</taxon>
        <taxon>Tracheophyta</taxon>
        <taxon>Spermatophyta</taxon>
        <taxon>Magnoliopsida</taxon>
        <taxon>eudicotyledons</taxon>
        <taxon>Gunneridae</taxon>
        <taxon>Pentapetalae</taxon>
        <taxon>rosids</taxon>
        <taxon>fabids</taxon>
        <taxon>Cucurbitales</taxon>
        <taxon>Cucurbitaceae</taxon>
        <taxon>Benincaseae</taxon>
        <taxon>Cucumis</taxon>
    </lineage>
</organism>
<protein>
    <submittedName>
        <fullName evidence="1">Uncharacterized protein</fullName>
    </submittedName>
</protein>
<name>A0A0A0KCY3_CUCSA</name>